<dbReference type="PRINTS" id="PR00385">
    <property type="entry name" value="P450"/>
</dbReference>
<keyword evidence="5" id="KW-1133">Transmembrane helix</keyword>
<dbReference type="AlphaFoldDB" id="A0A2N1NSW2"/>
<organism evidence="6 7">
    <name type="scientific">Rhizophagus irregularis</name>
    <dbReference type="NCBI Taxonomy" id="588596"/>
    <lineage>
        <taxon>Eukaryota</taxon>
        <taxon>Fungi</taxon>
        <taxon>Fungi incertae sedis</taxon>
        <taxon>Mucoromycota</taxon>
        <taxon>Glomeromycotina</taxon>
        <taxon>Glomeromycetes</taxon>
        <taxon>Glomerales</taxon>
        <taxon>Glomeraceae</taxon>
        <taxon>Rhizophagus</taxon>
    </lineage>
</organism>
<dbReference type="PANTHER" id="PTHR24301:SF2">
    <property type="entry name" value="THROMBOXANE-A SYNTHASE"/>
    <property type="match status" value="1"/>
</dbReference>
<keyword evidence="1 3" id="KW-0479">Metal-binding</keyword>
<dbReference type="VEuPathDB" id="FungiDB:RhiirA1_381642"/>
<dbReference type="GO" id="GO:0004497">
    <property type="term" value="F:monooxygenase activity"/>
    <property type="evidence" value="ECO:0007669"/>
    <property type="project" value="UniProtKB-KW"/>
</dbReference>
<dbReference type="CDD" id="cd00302">
    <property type="entry name" value="cytochrome_P450"/>
    <property type="match status" value="1"/>
</dbReference>
<dbReference type="InterPro" id="IPR036396">
    <property type="entry name" value="Cyt_P450_sf"/>
</dbReference>
<dbReference type="InterPro" id="IPR002401">
    <property type="entry name" value="Cyt_P450_E_grp-I"/>
</dbReference>
<keyword evidence="3 4" id="KW-0349">Heme</keyword>
<keyword evidence="4" id="KW-0560">Oxidoreductase</keyword>
<dbReference type="GO" id="GO:0005506">
    <property type="term" value="F:iron ion binding"/>
    <property type="evidence" value="ECO:0007669"/>
    <property type="project" value="InterPro"/>
</dbReference>
<dbReference type="VEuPathDB" id="FungiDB:RhiirFUN_007206"/>
<dbReference type="SUPFAM" id="SSF48264">
    <property type="entry name" value="Cytochrome P450"/>
    <property type="match status" value="1"/>
</dbReference>
<evidence type="ECO:0000256" key="2">
    <source>
        <dbReference type="ARBA" id="ARBA00023004"/>
    </source>
</evidence>
<evidence type="ECO:0000256" key="4">
    <source>
        <dbReference type="RuleBase" id="RU000461"/>
    </source>
</evidence>
<reference evidence="6 7" key="2">
    <citation type="submission" date="2017-10" db="EMBL/GenBank/DDBJ databases">
        <title>Extensive intraspecific genome diversity in a model arbuscular mycorrhizal fungus.</title>
        <authorList>
            <person name="Chen E.C.H."/>
            <person name="Morin E."/>
            <person name="Baudet D."/>
            <person name="Noel J."/>
            <person name="Ndikumana S."/>
            <person name="Charron P."/>
            <person name="St-Onge C."/>
            <person name="Giorgi J."/>
            <person name="Grigoriev I.V."/>
            <person name="Roux C."/>
            <person name="Martin F.M."/>
            <person name="Corradi N."/>
        </authorList>
    </citation>
    <scope>NUCLEOTIDE SEQUENCE [LARGE SCALE GENOMIC DNA]</scope>
    <source>
        <strain evidence="6 7">C2</strain>
    </source>
</reference>
<accession>A0A2N1NSW2</accession>
<feature type="binding site" description="axial binding residue" evidence="3">
    <location>
        <position position="492"/>
    </location>
    <ligand>
        <name>heme</name>
        <dbReference type="ChEBI" id="CHEBI:30413"/>
    </ligand>
    <ligandPart>
        <name>Fe</name>
        <dbReference type="ChEBI" id="CHEBI:18248"/>
    </ligandPart>
</feature>
<dbReference type="PANTHER" id="PTHR24301">
    <property type="entry name" value="THROMBOXANE-A SYNTHASE"/>
    <property type="match status" value="1"/>
</dbReference>
<evidence type="ECO:0000256" key="3">
    <source>
        <dbReference type="PIRSR" id="PIRSR602401-1"/>
    </source>
</evidence>
<protein>
    <submittedName>
        <fullName evidence="6">Cytochrome P450</fullName>
    </submittedName>
</protein>
<comment type="similarity">
    <text evidence="4">Belongs to the cytochrome P450 family.</text>
</comment>
<comment type="cofactor">
    <cofactor evidence="3">
        <name>heme</name>
        <dbReference type="ChEBI" id="CHEBI:30413"/>
    </cofactor>
</comment>
<dbReference type="GO" id="GO:0016705">
    <property type="term" value="F:oxidoreductase activity, acting on paired donors, with incorporation or reduction of molecular oxygen"/>
    <property type="evidence" value="ECO:0007669"/>
    <property type="project" value="InterPro"/>
</dbReference>
<keyword evidence="5" id="KW-0812">Transmembrane</keyword>
<keyword evidence="5" id="KW-0472">Membrane</keyword>
<dbReference type="InterPro" id="IPR001128">
    <property type="entry name" value="Cyt_P450"/>
</dbReference>
<dbReference type="EMBL" id="LLXL01000153">
    <property type="protein sequence ID" value="PKK76979.1"/>
    <property type="molecule type" value="Genomic_DNA"/>
</dbReference>
<proteinExistence type="inferred from homology"/>
<evidence type="ECO:0000313" key="6">
    <source>
        <dbReference type="EMBL" id="PKK76979.1"/>
    </source>
</evidence>
<dbReference type="VEuPathDB" id="FungiDB:FUN_005028"/>
<evidence type="ECO:0000256" key="5">
    <source>
        <dbReference type="SAM" id="Phobius"/>
    </source>
</evidence>
<dbReference type="PRINTS" id="PR00463">
    <property type="entry name" value="EP450I"/>
</dbReference>
<dbReference type="GO" id="GO:0020037">
    <property type="term" value="F:heme binding"/>
    <property type="evidence" value="ECO:0007669"/>
    <property type="project" value="InterPro"/>
</dbReference>
<evidence type="ECO:0000256" key="1">
    <source>
        <dbReference type="ARBA" id="ARBA00022723"/>
    </source>
</evidence>
<feature type="transmembrane region" description="Helical" evidence="5">
    <location>
        <begin position="12"/>
        <end position="31"/>
    </location>
</feature>
<keyword evidence="4" id="KW-0503">Monooxygenase</keyword>
<gene>
    <name evidence="6" type="ORF">RhiirC2_844719</name>
</gene>
<dbReference type="PROSITE" id="PS00086">
    <property type="entry name" value="CYTOCHROME_P450"/>
    <property type="match status" value="1"/>
</dbReference>
<dbReference type="Pfam" id="PF00067">
    <property type="entry name" value="p450"/>
    <property type="match status" value="1"/>
</dbReference>
<reference evidence="6 7" key="1">
    <citation type="submission" date="2016-04" db="EMBL/GenBank/DDBJ databases">
        <title>Genome analyses suggest a sexual origin of heterokaryosis in a supposedly ancient asexual fungus.</title>
        <authorList>
            <person name="Ropars J."/>
            <person name="Sedzielewska K."/>
            <person name="Noel J."/>
            <person name="Charron P."/>
            <person name="Farinelli L."/>
            <person name="Marton T."/>
            <person name="Kruger M."/>
            <person name="Pelin A."/>
            <person name="Brachmann A."/>
            <person name="Corradi N."/>
        </authorList>
    </citation>
    <scope>NUCLEOTIDE SEQUENCE [LARGE SCALE GENOMIC DNA]</scope>
    <source>
        <strain evidence="6 7">C2</strain>
    </source>
</reference>
<keyword evidence="2 3" id="KW-0408">Iron</keyword>
<dbReference type="InterPro" id="IPR017972">
    <property type="entry name" value="Cyt_P450_CS"/>
</dbReference>
<evidence type="ECO:0000313" key="7">
    <source>
        <dbReference type="Proteomes" id="UP000233469"/>
    </source>
</evidence>
<comment type="caution">
    <text evidence="6">The sequence shown here is derived from an EMBL/GenBank/DDBJ whole genome shotgun (WGS) entry which is preliminary data.</text>
</comment>
<sequence>MLSTFISSFKISDIYYLLITFIILYVSRYYYNYLTRINPLPGPFPLPLFGNVHQTLGYGFVDWLMLLHKKYGDIFEVYFAGQRTIILCNTGLIENMNVSSTKTKYPYRLIIPEGFKEYGLDGTGLVNNTDPKNWKYNRQFFTQAMMTPSFNHQAVEWTNELWLEMESYWNNLGENRELDLLQWMHRFTNEMIFRISTGVKNNCVYSYYHTLMPEDNTLSEEEKEKIKESENVIQSLEVLLRGIVYFFIFNRFMRHYIPFISGKVKSLLKNRDYFFDKLYDIIKKRRIEIDNTPLDQPLRHDMLTSYITANTPRDINFVRHGDTDDDLLRPMTDKQIMGNILDAMGGGTDTTANLLCFTAYYLGHYPDVKRRLRQEFDEILGNDFTKSITSKDLDGLEYCEAVIKEVYRLNPIAFLVGRVNVEKDIVGGYTWPEETQFQILYSAIMRRKDYWTDPEKFDPDRFYKVEESDKYLPEKQHIKTSYTLFGDGIRICPGRKLAMIELKFLLSSIYRKYDIEMADQNAPLNYFSGLLTVATGFERDTDFGNNKKEYNKMIFSNFQGSEGSDRKKEVDSEKVRDCYEWALDGLLEKEDNLRKEVIATLMDDQQSRDTDSEWCTTILNYKGLTVSINNRLVKGEDRLTLFEAGRFGITGDTFLMCTNGVMQIFSLY</sequence>
<name>A0A2N1NSW2_9GLOM</name>
<dbReference type="Gene3D" id="1.10.630.10">
    <property type="entry name" value="Cytochrome P450"/>
    <property type="match status" value="1"/>
</dbReference>
<dbReference type="Proteomes" id="UP000233469">
    <property type="component" value="Unassembled WGS sequence"/>
</dbReference>